<protein>
    <submittedName>
        <fullName evidence="1">Uncharacterized protein</fullName>
    </submittedName>
</protein>
<evidence type="ECO:0000313" key="1">
    <source>
        <dbReference type="EMBL" id="EFM82810.1"/>
    </source>
</evidence>
<dbReference type="Proteomes" id="UP000004846">
    <property type="component" value="Unassembled WGS sequence"/>
</dbReference>
<reference evidence="1 2" key="1">
    <citation type="submission" date="2010-07" db="EMBL/GenBank/DDBJ databases">
        <authorList>
            <person name="Sid Ahmed O."/>
        </authorList>
    </citation>
    <scope>NUCLEOTIDE SEQUENCE [LARGE SCALE GENOMIC DNA]</scope>
    <source>
        <strain evidence="1 2">TX4248</strain>
    </source>
</reference>
<accession>A0A125W645</accession>
<evidence type="ECO:0000313" key="2">
    <source>
        <dbReference type="Proteomes" id="UP000004846"/>
    </source>
</evidence>
<proteinExistence type="predicted"/>
<comment type="caution">
    <text evidence="1">The sequence shown here is derived from an EMBL/GenBank/DDBJ whole genome shotgun (WGS) entry which is preliminary data.</text>
</comment>
<dbReference type="RefSeq" id="WP_002368120.1">
    <property type="nucleotide sequence ID" value="NZ_GL454453.1"/>
</dbReference>
<organism evidence="1 2">
    <name type="scientific">Enterococcus faecalis TX4248</name>
    <dbReference type="NCBI Taxonomy" id="749495"/>
    <lineage>
        <taxon>Bacteria</taxon>
        <taxon>Bacillati</taxon>
        <taxon>Bacillota</taxon>
        <taxon>Bacilli</taxon>
        <taxon>Lactobacillales</taxon>
        <taxon>Enterococcaceae</taxon>
        <taxon>Enterococcus</taxon>
    </lineage>
</organism>
<name>A0A125W645_ENTFL</name>
<dbReference type="EMBL" id="AEBR01000052">
    <property type="protein sequence ID" value="EFM82810.1"/>
    <property type="molecule type" value="Genomic_DNA"/>
</dbReference>
<sequence>MEENNIESKDNLFKEIGEKMYPLFFNRNFGLATKSEIESMLFYSYLKHKINSNSDYSDRTLSRELGISEVKVRNLKRTCYARYEDAIDFPKLLTSLSKEGSNLMFFKIYTDNNDVLCRISISEVVYYDELRTQLNNSGILFKKNPGSNYVELSMADAIIFFDQDSISKESLDLKNLIDKMKQLNFKTNTKMDIDKILEGTKAGRMKNVVEAMMKLSNSI</sequence>
<gene>
    <name evidence="1" type="ORF">HMPREF9498_01591</name>
</gene>
<dbReference type="AlphaFoldDB" id="A0A125W645"/>
<dbReference type="HOGENOM" id="CLU_1259810_0_0_9"/>